<reference evidence="1" key="2">
    <citation type="submission" date="2005-09" db="EMBL/GenBank/DDBJ databases">
        <authorList>
            <person name="Mural R.J."/>
            <person name="Li P.W."/>
            <person name="Adams M.D."/>
            <person name="Amanatides P.G."/>
            <person name="Baden-Tillson H."/>
            <person name="Barnstead M."/>
            <person name="Chin S.H."/>
            <person name="Dew I."/>
            <person name="Evans C.A."/>
            <person name="Ferriera S."/>
            <person name="Flanigan M."/>
            <person name="Fosler C."/>
            <person name="Glodek A."/>
            <person name="Gu Z."/>
            <person name="Holt R.A."/>
            <person name="Jennings D."/>
            <person name="Kraft C.L."/>
            <person name="Lu F."/>
            <person name="Nguyen T."/>
            <person name="Nusskern D.R."/>
            <person name="Pfannkoch C.M."/>
            <person name="Sitter C."/>
            <person name="Sutton G.G."/>
            <person name="Venter J.C."/>
            <person name="Wang Z."/>
            <person name="Woodage T."/>
            <person name="Zheng X.H."/>
            <person name="Zhong F."/>
        </authorList>
    </citation>
    <scope>NUCLEOTIDE SEQUENCE</scope>
    <source>
        <strain evidence="1">BN</strain>
    </source>
</reference>
<reference evidence="1" key="1">
    <citation type="journal article" date="2005" name="Genome Res.">
        <title>Gene and alternative splicing annotation with AIR.</title>
        <authorList>
            <person name="Florea L."/>
            <person name="Di Francesco V."/>
            <person name="Miller J."/>
            <person name="Turner R."/>
            <person name="Yao A."/>
            <person name="Harris M."/>
            <person name="Walenz B."/>
            <person name="Mobarry C."/>
            <person name="Merkulov G.V."/>
            <person name="Charlab R."/>
            <person name="Dew I."/>
            <person name="Deng Z."/>
            <person name="Istrail S."/>
            <person name="Li P."/>
            <person name="Sutton G."/>
        </authorList>
    </citation>
    <scope>NUCLEOTIDE SEQUENCE</scope>
    <source>
        <strain evidence="1">BN</strain>
    </source>
</reference>
<organism evidence="1">
    <name type="scientific">Rattus norvegicus</name>
    <name type="common">Rat</name>
    <dbReference type="NCBI Taxonomy" id="10116"/>
    <lineage>
        <taxon>Eukaryota</taxon>
        <taxon>Metazoa</taxon>
        <taxon>Chordata</taxon>
        <taxon>Craniata</taxon>
        <taxon>Vertebrata</taxon>
        <taxon>Euteleostomi</taxon>
        <taxon>Mammalia</taxon>
        <taxon>Eutheria</taxon>
        <taxon>Euarchontoglires</taxon>
        <taxon>Glires</taxon>
        <taxon>Rodentia</taxon>
        <taxon>Myomorpha</taxon>
        <taxon>Muroidea</taxon>
        <taxon>Muridae</taxon>
        <taxon>Murinae</taxon>
        <taxon>Rattus</taxon>
    </lineage>
</organism>
<dbReference type="EMBL" id="CH473950">
    <property type="protein sequence ID" value="EDM15572.1"/>
    <property type="molecule type" value="Genomic_DNA"/>
</dbReference>
<accession>A6HTF0</accession>
<dbReference type="AlphaFoldDB" id="A6HTF0"/>
<protein>
    <submittedName>
        <fullName evidence="1">Similar to 2210021J22Rik protein (Predicted), isoform CRA_a</fullName>
    </submittedName>
</protein>
<gene>
    <name evidence="1" type="primary">RGD1306001_predicted</name>
    <name evidence="1" type="ORF">rCG_59764</name>
</gene>
<sequence length="183" mass="19556">MPALCLNSSLQLCRAEAPRHPGCCPPGGELHHEGSLLLRQGQVSDPRFSVQCVQQAGVCGPGMQPVLLQEGLPPLCSEEYQCFPSGNPAGCGEEKGCQQEALQPSLTGRGTASCEALGWARPGFQLGAVYLVFSELCGVRAVSGTEELAKTEDRQQECSQLELQTWPLVEARSEGEGPPFDSW</sequence>
<dbReference type="Proteomes" id="UP000234681">
    <property type="component" value="Chromosome 7"/>
</dbReference>
<dbReference type="EMBL" id="CH473950">
    <property type="protein sequence ID" value="EDM15571.1"/>
    <property type="molecule type" value="Genomic_DNA"/>
</dbReference>
<proteinExistence type="predicted"/>
<evidence type="ECO:0000313" key="1">
    <source>
        <dbReference type="EMBL" id="EDM15571.1"/>
    </source>
</evidence>
<name>A6HTF0_RAT</name>